<keyword evidence="5" id="KW-0503">Monooxygenase</keyword>
<comment type="caution">
    <text evidence="5">The sequence shown here is derived from an EMBL/GenBank/DDBJ whole genome shotgun (WGS) entry which is preliminary data.</text>
</comment>
<keyword evidence="3" id="KW-0274">FAD</keyword>
<name>A0ABV7YQ71_9ACTN</name>
<dbReference type="PANTHER" id="PTHR43004:SF19">
    <property type="entry name" value="BINDING MONOOXYGENASE, PUTATIVE (JCVI)-RELATED"/>
    <property type="match status" value="1"/>
</dbReference>
<keyword evidence="5" id="KW-0560">Oxidoreductase</keyword>
<evidence type="ECO:0000259" key="4">
    <source>
        <dbReference type="Pfam" id="PF01494"/>
    </source>
</evidence>
<dbReference type="InterPro" id="IPR050641">
    <property type="entry name" value="RIFMO-like"/>
</dbReference>
<dbReference type="Gene3D" id="3.40.30.120">
    <property type="match status" value="1"/>
</dbReference>
<dbReference type="Gene3D" id="3.50.50.60">
    <property type="entry name" value="FAD/NAD(P)-binding domain"/>
    <property type="match status" value="2"/>
</dbReference>
<comment type="cofactor">
    <cofactor evidence="1">
        <name>FAD</name>
        <dbReference type="ChEBI" id="CHEBI:57692"/>
    </cofactor>
</comment>
<dbReference type="EMBL" id="JBHRZH010000051">
    <property type="protein sequence ID" value="MFC3766349.1"/>
    <property type="molecule type" value="Genomic_DNA"/>
</dbReference>
<dbReference type="SUPFAM" id="SSF51905">
    <property type="entry name" value="FAD/NAD(P)-binding domain"/>
    <property type="match status" value="1"/>
</dbReference>
<protein>
    <submittedName>
        <fullName evidence="5">FAD-dependent monooxygenase</fullName>
    </submittedName>
</protein>
<accession>A0ABV7YQ71</accession>
<sequence length="512" mass="55071">MYDVIIAGAGPNGLLMATELALAGVKPLVLERREEVDVSPKANGLVGQVNQALDFRGIYERFAGTTQPPTAVPAYPFAAMTLGLAGIDRNPMYVLPIQQRRMEELLAERASELDVEIRRGHEVRSLTQQGESVTVRIATSSGEYELEAKYLVAADGGRSAIRKQLGIGFPGITDTSFVGRAGVVGIDAPTANQETGELDVPGHGTLRPMTFTRTEGGLFAFAMFVPGQFRVTFLEWTDAEVPGDDVPVTFDELGAAARRVLGAELTMHEPPDGVPAMLGRSTDGINSRQAERYREGRVFLVGDAAHVHSAMGGPGLNLGLQDALNLGWKLAATIKGWAPDGLLDTYDTERRPVGERVLMHTRAQLALVAPGPNVTALRELCGELLQDKANVQHIADLMSGADVRYEHGDHELTGRFFADRALHGDGGLTRFAHLMRGARPVLLLMNDRSDLADLATGWADRVELVRAQPVDHAPPAEAVLVRPDGYVAWAGSAAEGLERALATWFGVAQVRA</sequence>
<dbReference type="GO" id="GO:0004497">
    <property type="term" value="F:monooxygenase activity"/>
    <property type="evidence" value="ECO:0007669"/>
    <property type="project" value="UniProtKB-KW"/>
</dbReference>
<dbReference type="Pfam" id="PF01494">
    <property type="entry name" value="FAD_binding_3"/>
    <property type="match status" value="1"/>
</dbReference>
<evidence type="ECO:0000256" key="2">
    <source>
        <dbReference type="ARBA" id="ARBA00022630"/>
    </source>
</evidence>
<dbReference type="PANTHER" id="PTHR43004">
    <property type="entry name" value="TRK SYSTEM POTASSIUM UPTAKE PROTEIN"/>
    <property type="match status" value="1"/>
</dbReference>
<dbReference type="PRINTS" id="PR00420">
    <property type="entry name" value="RNGMNOXGNASE"/>
</dbReference>
<dbReference type="InterPro" id="IPR002938">
    <property type="entry name" value="FAD-bd"/>
</dbReference>
<evidence type="ECO:0000313" key="6">
    <source>
        <dbReference type="Proteomes" id="UP001595699"/>
    </source>
</evidence>
<evidence type="ECO:0000313" key="5">
    <source>
        <dbReference type="EMBL" id="MFC3766349.1"/>
    </source>
</evidence>
<dbReference type="InterPro" id="IPR036188">
    <property type="entry name" value="FAD/NAD-bd_sf"/>
</dbReference>
<feature type="domain" description="FAD-binding" evidence="4">
    <location>
        <begin position="2"/>
        <end position="360"/>
    </location>
</feature>
<organism evidence="5 6">
    <name type="scientific">Tenggerimyces flavus</name>
    <dbReference type="NCBI Taxonomy" id="1708749"/>
    <lineage>
        <taxon>Bacteria</taxon>
        <taxon>Bacillati</taxon>
        <taxon>Actinomycetota</taxon>
        <taxon>Actinomycetes</taxon>
        <taxon>Propionibacteriales</taxon>
        <taxon>Nocardioidaceae</taxon>
        <taxon>Tenggerimyces</taxon>
    </lineage>
</organism>
<reference evidence="6" key="1">
    <citation type="journal article" date="2019" name="Int. J. Syst. Evol. Microbiol.">
        <title>The Global Catalogue of Microorganisms (GCM) 10K type strain sequencing project: providing services to taxonomists for standard genome sequencing and annotation.</title>
        <authorList>
            <consortium name="The Broad Institute Genomics Platform"/>
            <consortium name="The Broad Institute Genome Sequencing Center for Infectious Disease"/>
            <person name="Wu L."/>
            <person name="Ma J."/>
        </authorList>
    </citation>
    <scope>NUCLEOTIDE SEQUENCE [LARGE SCALE GENOMIC DNA]</scope>
    <source>
        <strain evidence="6">CGMCC 4.7241</strain>
    </source>
</reference>
<evidence type="ECO:0000256" key="3">
    <source>
        <dbReference type="ARBA" id="ARBA00022827"/>
    </source>
</evidence>
<dbReference type="Proteomes" id="UP001595699">
    <property type="component" value="Unassembled WGS sequence"/>
</dbReference>
<keyword evidence="2" id="KW-0285">Flavoprotein</keyword>
<dbReference type="Pfam" id="PF21274">
    <property type="entry name" value="Rng_hyd_C"/>
    <property type="match status" value="1"/>
</dbReference>
<proteinExistence type="predicted"/>
<gene>
    <name evidence="5" type="ORF">ACFOUW_36355</name>
</gene>
<keyword evidence="6" id="KW-1185">Reference proteome</keyword>
<dbReference type="RefSeq" id="WP_205117966.1">
    <property type="nucleotide sequence ID" value="NZ_JAFBCM010000001.1"/>
</dbReference>
<evidence type="ECO:0000256" key="1">
    <source>
        <dbReference type="ARBA" id="ARBA00001974"/>
    </source>
</evidence>